<proteinExistence type="predicted"/>
<dbReference type="AlphaFoldDB" id="A0A1H8DUF2"/>
<dbReference type="Proteomes" id="UP000199450">
    <property type="component" value="Unassembled WGS sequence"/>
</dbReference>
<reference evidence="2" key="1">
    <citation type="submission" date="2016-10" db="EMBL/GenBank/DDBJ databases">
        <authorList>
            <person name="Varghese N."/>
            <person name="Submissions S."/>
        </authorList>
    </citation>
    <scope>NUCLEOTIDE SEQUENCE [LARGE SCALE GENOMIC DNA]</scope>
    <source>
        <strain evidence="2">DSM 17453</strain>
    </source>
</reference>
<protein>
    <submittedName>
        <fullName evidence="1">Uncharacterized protein</fullName>
    </submittedName>
</protein>
<dbReference type="RefSeq" id="WP_090002441.1">
    <property type="nucleotide sequence ID" value="NZ_FOBV01000017.1"/>
</dbReference>
<organism evidence="1 2">
    <name type="scientific">Chryseobacterium taichungense</name>
    <dbReference type="NCBI Taxonomy" id="295069"/>
    <lineage>
        <taxon>Bacteria</taxon>
        <taxon>Pseudomonadati</taxon>
        <taxon>Bacteroidota</taxon>
        <taxon>Flavobacteriia</taxon>
        <taxon>Flavobacteriales</taxon>
        <taxon>Weeksellaceae</taxon>
        <taxon>Chryseobacterium group</taxon>
        <taxon>Chryseobacterium</taxon>
    </lineage>
</organism>
<sequence>MGKPTKLGDFAKNLTKEKRTPLQMVVPVKDKPLTKKFLMNLPVETYEFLRKKAFEENTDMKTLILSAINEIYYKS</sequence>
<evidence type="ECO:0000313" key="2">
    <source>
        <dbReference type="Proteomes" id="UP000199450"/>
    </source>
</evidence>
<name>A0A1H8DUF2_9FLAO</name>
<dbReference type="STRING" id="295069.SAMN05421856_1172"/>
<accession>A0A1H8DUF2</accession>
<keyword evidence="2" id="KW-1185">Reference proteome</keyword>
<dbReference type="EMBL" id="FOBV01000017">
    <property type="protein sequence ID" value="SEN10919.1"/>
    <property type="molecule type" value="Genomic_DNA"/>
</dbReference>
<gene>
    <name evidence="1" type="ORF">SAMN05421856_1172</name>
</gene>
<evidence type="ECO:0000313" key="1">
    <source>
        <dbReference type="EMBL" id="SEN10919.1"/>
    </source>
</evidence>
<dbReference type="OrthoDB" id="1263308at2"/>